<dbReference type="PANTHER" id="PTHR43191:SF12">
    <property type="entry name" value="RRNA METHYLASE"/>
    <property type="match status" value="1"/>
</dbReference>
<dbReference type="GO" id="GO:0008168">
    <property type="term" value="F:methyltransferase activity"/>
    <property type="evidence" value="ECO:0007669"/>
    <property type="project" value="UniProtKB-KW"/>
</dbReference>
<dbReference type="Gene3D" id="3.40.1280.10">
    <property type="match status" value="1"/>
</dbReference>
<evidence type="ECO:0000256" key="1">
    <source>
        <dbReference type="ARBA" id="ARBA00022603"/>
    </source>
</evidence>
<feature type="domain" description="tRNA/rRNA methyltransferase SpoU type" evidence="3">
    <location>
        <begin position="125"/>
        <end position="268"/>
    </location>
</feature>
<protein>
    <submittedName>
        <fullName evidence="4">RNA methyltransferase</fullName>
    </submittedName>
</protein>
<dbReference type="RefSeq" id="WP_051266675.1">
    <property type="nucleotide sequence ID" value="NZ_CP028426.1"/>
</dbReference>
<dbReference type="Proteomes" id="UP001170379">
    <property type="component" value="Unassembled WGS sequence"/>
</dbReference>
<reference evidence="4" key="2">
    <citation type="journal article" date="2022" name="Sci. Rep.">
        <title>In silico prediction of the enzymes involved in the degradation of the herbicide molinate by Gulosibacter molinativorax ON4T.</title>
        <authorList>
            <person name="Lopes A.R."/>
            <person name="Bunin E."/>
            <person name="Viana A.T."/>
            <person name="Froufe H."/>
            <person name="Munoz-Merida A."/>
            <person name="Pinho D."/>
            <person name="Figueiredo J."/>
            <person name="Barroso C."/>
            <person name="Vaz-Moreira I."/>
            <person name="Bellanger X."/>
            <person name="Egas C."/>
            <person name="Nunes O.C."/>
        </authorList>
    </citation>
    <scope>NUCLEOTIDE SEQUENCE</scope>
    <source>
        <strain evidence="4">ON4</strain>
    </source>
</reference>
<organism evidence="4 5">
    <name type="scientific">Gulosibacter molinativorax</name>
    <dbReference type="NCBI Taxonomy" id="256821"/>
    <lineage>
        <taxon>Bacteria</taxon>
        <taxon>Bacillati</taxon>
        <taxon>Actinomycetota</taxon>
        <taxon>Actinomycetes</taxon>
        <taxon>Micrococcales</taxon>
        <taxon>Microbacteriaceae</taxon>
        <taxon>Gulosibacter</taxon>
    </lineage>
</organism>
<evidence type="ECO:0000256" key="2">
    <source>
        <dbReference type="ARBA" id="ARBA00022679"/>
    </source>
</evidence>
<evidence type="ECO:0000313" key="4">
    <source>
        <dbReference type="EMBL" id="MDJ1371145.1"/>
    </source>
</evidence>
<dbReference type="InterPro" id="IPR029064">
    <property type="entry name" value="Ribosomal_eL30-like_sf"/>
</dbReference>
<accession>A0ABT7C7V2</accession>
<keyword evidence="2" id="KW-0808">Transferase</keyword>
<evidence type="ECO:0000313" key="5">
    <source>
        <dbReference type="Proteomes" id="UP001170379"/>
    </source>
</evidence>
<sequence>MRIIPITSLDQSEAEVSGIEDYANLTDVALRRKLEPAGGLYMAESEKVIRRALAAGHRPRSLLTQEKFLAQAEALFADFPDVPVFLGSEALLEQLTGYRMHRGVMAAMHRPELLDPAEILRTSKTVLVLEDIVDHTNVGAAFRNAAGLGADAVFVTPECADPLYRRSVRVSMGTVLQVPWTRLPAWHEAGRLFREHGFELAALALEEDAVTLREFAAKRPEKVALLLGTEGNGLSRAALRESRHKIVIPMHHEVDSLNVAAASAVALYALLDDVSVAGSTVEK</sequence>
<dbReference type="InterPro" id="IPR029028">
    <property type="entry name" value="Alpha/beta_knot_MTases"/>
</dbReference>
<dbReference type="SUPFAM" id="SSF75217">
    <property type="entry name" value="alpha/beta knot"/>
    <property type="match status" value="1"/>
</dbReference>
<dbReference type="SUPFAM" id="SSF55315">
    <property type="entry name" value="L30e-like"/>
    <property type="match status" value="1"/>
</dbReference>
<dbReference type="CDD" id="cd18095">
    <property type="entry name" value="SpoU-like_rRNA-MTase"/>
    <property type="match status" value="1"/>
</dbReference>
<dbReference type="PANTHER" id="PTHR43191">
    <property type="entry name" value="RRNA METHYLTRANSFERASE 3"/>
    <property type="match status" value="1"/>
</dbReference>
<comment type="caution">
    <text evidence="4">The sequence shown here is derived from an EMBL/GenBank/DDBJ whole genome shotgun (WGS) entry which is preliminary data.</text>
</comment>
<dbReference type="InterPro" id="IPR051259">
    <property type="entry name" value="rRNA_Methyltransferase"/>
</dbReference>
<keyword evidence="1 4" id="KW-0489">Methyltransferase</keyword>
<evidence type="ECO:0000259" key="3">
    <source>
        <dbReference type="Pfam" id="PF00588"/>
    </source>
</evidence>
<name>A0ABT7C7V2_9MICO</name>
<dbReference type="InterPro" id="IPR029026">
    <property type="entry name" value="tRNA_m1G_MTases_N"/>
</dbReference>
<dbReference type="EMBL" id="PXVD01000009">
    <property type="protein sequence ID" value="MDJ1371145.1"/>
    <property type="molecule type" value="Genomic_DNA"/>
</dbReference>
<reference evidence="4" key="1">
    <citation type="submission" date="2018-03" db="EMBL/GenBank/DDBJ databases">
        <authorList>
            <person name="Nunes O.C."/>
            <person name="Lopes A.R."/>
            <person name="Froufe H."/>
            <person name="Munoz-Merida A."/>
            <person name="Barroso C."/>
            <person name="Egas C."/>
        </authorList>
    </citation>
    <scope>NUCLEOTIDE SEQUENCE</scope>
    <source>
        <strain evidence="4">ON4</strain>
    </source>
</reference>
<dbReference type="Gene3D" id="3.30.1330.30">
    <property type="match status" value="1"/>
</dbReference>
<proteinExistence type="predicted"/>
<keyword evidence="5" id="KW-1185">Reference proteome</keyword>
<dbReference type="GO" id="GO:0032259">
    <property type="term" value="P:methylation"/>
    <property type="evidence" value="ECO:0007669"/>
    <property type="project" value="UniProtKB-KW"/>
</dbReference>
<dbReference type="InterPro" id="IPR001537">
    <property type="entry name" value="SpoU_MeTrfase"/>
</dbReference>
<dbReference type="Pfam" id="PF00588">
    <property type="entry name" value="SpoU_methylase"/>
    <property type="match status" value="1"/>
</dbReference>
<gene>
    <name evidence="4" type="ORF">C7K25_07160</name>
</gene>